<dbReference type="PROSITE" id="PS50195">
    <property type="entry name" value="PX"/>
    <property type="match status" value="1"/>
</dbReference>
<dbReference type="SMART" id="SM00312">
    <property type="entry name" value="PX"/>
    <property type="match status" value="1"/>
</dbReference>
<evidence type="ECO:0000256" key="4">
    <source>
        <dbReference type="ARBA" id="ARBA00022927"/>
    </source>
</evidence>
<dbReference type="PANTHER" id="PTHR20939">
    <property type="entry name" value="SORTING NEXIN 20, 21"/>
    <property type="match status" value="1"/>
</dbReference>
<protein>
    <submittedName>
        <fullName evidence="9">Sorting nexin-21</fullName>
    </submittedName>
</protein>
<keyword evidence="2" id="KW-0813">Transport</keyword>
<feature type="chain" id="PRO_5001644642" evidence="7">
    <location>
        <begin position="20"/>
        <end position="357"/>
    </location>
</feature>
<dbReference type="GO" id="GO:0015031">
    <property type="term" value="P:protein transport"/>
    <property type="evidence" value="ECO:0007669"/>
    <property type="project" value="UniProtKB-KW"/>
</dbReference>
<keyword evidence="7" id="KW-0732">Signal</keyword>
<dbReference type="GO" id="GO:0031901">
    <property type="term" value="C:early endosome membrane"/>
    <property type="evidence" value="ECO:0007669"/>
    <property type="project" value="UniProtKB-SubCell"/>
</dbReference>
<proteinExistence type="predicted"/>
<keyword evidence="5" id="KW-0446">Lipid-binding</keyword>
<feature type="signal peptide" evidence="7">
    <location>
        <begin position="1"/>
        <end position="19"/>
    </location>
</feature>
<dbReference type="EMBL" id="KK852781">
    <property type="protein sequence ID" value="KDR16645.1"/>
    <property type="molecule type" value="Genomic_DNA"/>
</dbReference>
<reference evidence="9 10" key="1">
    <citation type="journal article" date="2014" name="Nat. Commun.">
        <title>Molecular traces of alternative social organization in a termite genome.</title>
        <authorList>
            <person name="Terrapon N."/>
            <person name="Li C."/>
            <person name="Robertson H.M."/>
            <person name="Ji L."/>
            <person name="Meng X."/>
            <person name="Booth W."/>
            <person name="Chen Z."/>
            <person name="Childers C.P."/>
            <person name="Glastad K.M."/>
            <person name="Gokhale K."/>
            <person name="Gowin J."/>
            <person name="Gronenberg W."/>
            <person name="Hermansen R.A."/>
            <person name="Hu H."/>
            <person name="Hunt B.G."/>
            <person name="Huylmans A.K."/>
            <person name="Khalil S.M."/>
            <person name="Mitchell R.D."/>
            <person name="Munoz-Torres M.C."/>
            <person name="Mustard J.A."/>
            <person name="Pan H."/>
            <person name="Reese J.T."/>
            <person name="Scharf M.E."/>
            <person name="Sun F."/>
            <person name="Vogel H."/>
            <person name="Xiao J."/>
            <person name="Yang W."/>
            <person name="Yang Z."/>
            <person name="Yang Z."/>
            <person name="Zhou J."/>
            <person name="Zhu J."/>
            <person name="Brent C.S."/>
            <person name="Elsik C.G."/>
            <person name="Goodisman M.A."/>
            <person name="Liberles D.A."/>
            <person name="Roe R.M."/>
            <person name="Vargo E.L."/>
            <person name="Vilcinskas A."/>
            <person name="Wang J."/>
            <person name="Bornberg-Bauer E."/>
            <person name="Korb J."/>
            <person name="Zhang G."/>
            <person name="Liebig J."/>
        </authorList>
    </citation>
    <scope>NUCLEOTIDE SEQUENCE [LARGE SCALE GENOMIC DNA]</scope>
    <source>
        <tissue evidence="9">Whole organism</tissue>
    </source>
</reference>
<dbReference type="Pfam" id="PF00787">
    <property type="entry name" value="PX"/>
    <property type="match status" value="1"/>
</dbReference>
<feature type="domain" description="PX" evidence="8">
    <location>
        <begin position="110"/>
        <end position="228"/>
    </location>
</feature>
<evidence type="ECO:0000313" key="10">
    <source>
        <dbReference type="Proteomes" id="UP000027135"/>
    </source>
</evidence>
<keyword evidence="6" id="KW-0472">Membrane</keyword>
<dbReference type="FunCoup" id="A0A067R163">
    <property type="interactions" value="40"/>
</dbReference>
<dbReference type="SUPFAM" id="SSF64268">
    <property type="entry name" value="PX domain"/>
    <property type="match status" value="1"/>
</dbReference>
<evidence type="ECO:0000256" key="2">
    <source>
        <dbReference type="ARBA" id="ARBA00022448"/>
    </source>
</evidence>
<keyword evidence="4" id="KW-0653">Protein transport</keyword>
<dbReference type="InParanoid" id="A0A067R163"/>
<keyword evidence="10" id="KW-1185">Reference proteome</keyword>
<dbReference type="eggNOG" id="KOG2101">
    <property type="taxonomic scope" value="Eukaryota"/>
</dbReference>
<evidence type="ECO:0000313" key="9">
    <source>
        <dbReference type="EMBL" id="KDR16645.1"/>
    </source>
</evidence>
<evidence type="ECO:0000256" key="1">
    <source>
        <dbReference type="ARBA" id="ARBA00004469"/>
    </source>
</evidence>
<dbReference type="InterPro" id="IPR039937">
    <property type="entry name" value="SNX20/SNX21"/>
</dbReference>
<dbReference type="InterPro" id="IPR001683">
    <property type="entry name" value="PX_dom"/>
</dbReference>
<evidence type="ECO:0000256" key="6">
    <source>
        <dbReference type="ARBA" id="ARBA00023136"/>
    </source>
</evidence>
<comment type="subcellular location">
    <subcellularLocation>
        <location evidence="1">Early endosome membrane</location>
        <topology evidence="1">Peripheral membrane protein</topology>
        <orientation evidence="1">Cytoplasmic side</orientation>
    </subcellularLocation>
</comment>
<gene>
    <name evidence="9" type="ORF">L798_09505</name>
</gene>
<keyword evidence="3" id="KW-0967">Endosome</keyword>
<accession>A0A067R163</accession>
<dbReference type="Proteomes" id="UP000027135">
    <property type="component" value="Unassembled WGS sequence"/>
</dbReference>
<evidence type="ECO:0000256" key="3">
    <source>
        <dbReference type="ARBA" id="ARBA00022753"/>
    </source>
</evidence>
<name>A0A067R163_ZOONE</name>
<evidence type="ECO:0000256" key="5">
    <source>
        <dbReference type="ARBA" id="ARBA00023121"/>
    </source>
</evidence>
<organism evidence="9 10">
    <name type="scientific">Zootermopsis nevadensis</name>
    <name type="common">Dampwood termite</name>
    <dbReference type="NCBI Taxonomy" id="136037"/>
    <lineage>
        <taxon>Eukaryota</taxon>
        <taxon>Metazoa</taxon>
        <taxon>Ecdysozoa</taxon>
        <taxon>Arthropoda</taxon>
        <taxon>Hexapoda</taxon>
        <taxon>Insecta</taxon>
        <taxon>Pterygota</taxon>
        <taxon>Neoptera</taxon>
        <taxon>Polyneoptera</taxon>
        <taxon>Dictyoptera</taxon>
        <taxon>Blattodea</taxon>
        <taxon>Blattoidea</taxon>
        <taxon>Termitoidae</taxon>
        <taxon>Termopsidae</taxon>
        <taxon>Zootermopsis</taxon>
    </lineage>
</organism>
<evidence type="ECO:0000259" key="8">
    <source>
        <dbReference type="PROSITE" id="PS50195"/>
    </source>
</evidence>
<dbReference type="GO" id="GO:1901981">
    <property type="term" value="F:phosphatidylinositol phosphate binding"/>
    <property type="evidence" value="ECO:0007669"/>
    <property type="project" value="TreeGrafter"/>
</dbReference>
<dbReference type="PANTHER" id="PTHR20939:SF11">
    <property type="entry name" value="LD12265P"/>
    <property type="match status" value="1"/>
</dbReference>
<dbReference type="OMA" id="RTIRSWS"/>
<dbReference type="AlphaFoldDB" id="A0A067R163"/>
<dbReference type="Gene3D" id="3.30.1520.10">
    <property type="entry name" value="Phox-like domain"/>
    <property type="match status" value="1"/>
</dbReference>
<evidence type="ECO:0000256" key="7">
    <source>
        <dbReference type="SAM" id="SignalP"/>
    </source>
</evidence>
<sequence length="357" mass="40524">MWGRVNCLVIAISLSEIHALNKEEQNLLQTMASNNEEKKSVHEELEKLALDDEPDTRLGQGTLSFNEAHGVHSQAGAHIRSWAKVPRVTIGEDSAGTTDVTNGEILTRPALKFEVVSARTVDQNNEKKHVAYTVMVRKDGIQPDPNPAVIERRYSDFLELYESLRHEFPSLMTHLTFPKKVLLGNFAPGVISERSAGFEALLEHIITEEKLRESSCLTSFLQGREQREARQWMVAQRYDQAIPLLENSFRLLNKLYTDRHPVVMLTLCRLVASCNADPTTTSAERFADLALRRYEAVSDADLLQFYVPLLQLCVRLWWSLGRDKRLLEARLEDLKRRGIKVDGCPTLLDALMAMDQT</sequence>
<dbReference type="InterPro" id="IPR036871">
    <property type="entry name" value="PX_dom_sf"/>
</dbReference>